<proteinExistence type="predicted"/>
<dbReference type="Pfam" id="PF14114">
    <property type="entry name" value="DUF4286"/>
    <property type="match status" value="1"/>
</dbReference>
<gene>
    <name evidence="1" type="ORF">GCM10023093_29250</name>
</gene>
<reference evidence="2" key="1">
    <citation type="journal article" date="2019" name="Int. J. Syst. Evol. Microbiol.">
        <title>The Global Catalogue of Microorganisms (GCM) 10K type strain sequencing project: providing services to taxonomists for standard genome sequencing and annotation.</title>
        <authorList>
            <consortium name="The Broad Institute Genomics Platform"/>
            <consortium name="The Broad Institute Genome Sequencing Center for Infectious Disease"/>
            <person name="Wu L."/>
            <person name="Ma J."/>
        </authorList>
    </citation>
    <scope>NUCLEOTIDE SEQUENCE [LARGE SCALE GENOMIC DNA]</scope>
    <source>
        <strain evidence="2">JCM 32105</strain>
    </source>
</reference>
<evidence type="ECO:0000313" key="2">
    <source>
        <dbReference type="Proteomes" id="UP001500067"/>
    </source>
</evidence>
<dbReference type="Proteomes" id="UP001500067">
    <property type="component" value="Unassembled WGS sequence"/>
</dbReference>
<sequence length="100" mass="11448">MIVYNVTIKVEADVADEWVSWMKDEHIADVLSTGLFTECRLCRLLEQDEAEGVTFSAQYTCATLAEYNKYIDVHAPAMREKGFKRFGGRFVAFRSVMEVV</sequence>
<accession>A0ABP8NQ61</accession>
<dbReference type="EMBL" id="BAABFA010000024">
    <property type="protein sequence ID" value="GAA4469568.1"/>
    <property type="molecule type" value="Genomic_DNA"/>
</dbReference>
<dbReference type="RefSeq" id="WP_345084826.1">
    <property type="nucleotide sequence ID" value="NZ_BAABFA010000024.1"/>
</dbReference>
<comment type="caution">
    <text evidence="1">The sequence shown here is derived from an EMBL/GenBank/DDBJ whole genome shotgun (WGS) entry which is preliminary data.</text>
</comment>
<dbReference type="InterPro" id="IPR025563">
    <property type="entry name" value="DUF4286"/>
</dbReference>
<name>A0ABP8NQ61_9BACT</name>
<evidence type="ECO:0000313" key="1">
    <source>
        <dbReference type="EMBL" id="GAA4469568.1"/>
    </source>
</evidence>
<organism evidence="1 2">
    <name type="scientific">Nemorincola caseinilytica</name>
    <dbReference type="NCBI Taxonomy" id="2054315"/>
    <lineage>
        <taxon>Bacteria</taxon>
        <taxon>Pseudomonadati</taxon>
        <taxon>Bacteroidota</taxon>
        <taxon>Chitinophagia</taxon>
        <taxon>Chitinophagales</taxon>
        <taxon>Chitinophagaceae</taxon>
        <taxon>Nemorincola</taxon>
    </lineage>
</organism>
<keyword evidence="2" id="KW-1185">Reference proteome</keyword>
<protein>
    <submittedName>
        <fullName evidence="1">DUF4286 family protein</fullName>
    </submittedName>
</protein>